<organism evidence="1 2">
    <name type="scientific">Aspergillus granulosus</name>
    <dbReference type="NCBI Taxonomy" id="176169"/>
    <lineage>
        <taxon>Eukaryota</taxon>
        <taxon>Fungi</taxon>
        <taxon>Dikarya</taxon>
        <taxon>Ascomycota</taxon>
        <taxon>Pezizomycotina</taxon>
        <taxon>Eurotiomycetes</taxon>
        <taxon>Eurotiomycetidae</taxon>
        <taxon>Eurotiales</taxon>
        <taxon>Aspergillaceae</taxon>
        <taxon>Aspergillus</taxon>
        <taxon>Aspergillus subgen. Nidulantes</taxon>
    </lineage>
</organism>
<name>A0ABR4H511_9EURO</name>
<dbReference type="Proteomes" id="UP001610334">
    <property type="component" value="Unassembled WGS sequence"/>
</dbReference>
<reference evidence="1 2" key="1">
    <citation type="submission" date="2024-07" db="EMBL/GenBank/DDBJ databases">
        <title>Section-level genome sequencing and comparative genomics of Aspergillus sections Usti and Cavernicolus.</title>
        <authorList>
            <consortium name="Lawrence Berkeley National Laboratory"/>
            <person name="Nybo J.L."/>
            <person name="Vesth T.C."/>
            <person name="Theobald S."/>
            <person name="Frisvad J.C."/>
            <person name="Larsen T.O."/>
            <person name="Kjaerboelling I."/>
            <person name="Rothschild-Mancinelli K."/>
            <person name="Lyhne E.K."/>
            <person name="Kogle M.E."/>
            <person name="Barry K."/>
            <person name="Clum A."/>
            <person name="Na H."/>
            <person name="Ledsgaard L."/>
            <person name="Lin J."/>
            <person name="Lipzen A."/>
            <person name="Kuo A."/>
            <person name="Riley R."/>
            <person name="Mondo S."/>
            <person name="Labutti K."/>
            <person name="Haridas S."/>
            <person name="Pangalinan J."/>
            <person name="Salamov A.A."/>
            <person name="Simmons B.A."/>
            <person name="Magnuson J.K."/>
            <person name="Chen J."/>
            <person name="Drula E."/>
            <person name="Henrissat B."/>
            <person name="Wiebenga A."/>
            <person name="Lubbers R.J."/>
            <person name="Gomes A.C."/>
            <person name="Makela M.R."/>
            <person name="Stajich J."/>
            <person name="Grigoriev I.V."/>
            <person name="Mortensen U.H."/>
            <person name="De Vries R.P."/>
            <person name="Baker S.E."/>
            <person name="Andersen M.R."/>
        </authorList>
    </citation>
    <scope>NUCLEOTIDE SEQUENCE [LARGE SCALE GENOMIC DNA]</scope>
    <source>
        <strain evidence="1 2">CBS 588.65</strain>
    </source>
</reference>
<comment type="caution">
    <text evidence="1">The sequence shown here is derived from an EMBL/GenBank/DDBJ whole genome shotgun (WGS) entry which is preliminary data.</text>
</comment>
<evidence type="ECO:0000313" key="2">
    <source>
        <dbReference type="Proteomes" id="UP001610334"/>
    </source>
</evidence>
<dbReference type="PANTHER" id="PTHR16222:SF28">
    <property type="entry name" value="ADP-RIBOSYLGLYCOHYDROLASE"/>
    <property type="match status" value="1"/>
</dbReference>
<dbReference type="SUPFAM" id="SSF101478">
    <property type="entry name" value="ADP-ribosylglycohydrolase"/>
    <property type="match status" value="1"/>
</dbReference>
<accession>A0ABR4H511</accession>
<dbReference type="Gene3D" id="1.10.4080.10">
    <property type="entry name" value="ADP-ribosylation/Crystallin J1"/>
    <property type="match status" value="1"/>
</dbReference>
<protein>
    <submittedName>
        <fullName evidence="1">ADP-ribosylglycohydrolase-domain-containing protein</fullName>
    </submittedName>
</protein>
<dbReference type="InterPro" id="IPR005502">
    <property type="entry name" value="Ribosyl_crysJ1"/>
</dbReference>
<sequence length="438" mass="49541">MDPVSTFFDTHHVSRGTVLNRLRGTIVGGALGDAIGLYTEFLSKDLAREAYPEGTFQLVEPVTKFHADNHRFLTGWTDDTDHALLIVLSYLHNNGQLDPVDFARRLQFWVEQGLRCLDRLPLGLGQTVGKVVCDKNFLIDPTATAYEKWNKAKRNAAANGSLMRTCPLGIMCFTETQEETFRIAADFSLVTHADPRCVLSCCLATGLVRGLLREEVVLERDINRMIEASLAWTEAWIAEQNRLTDNKPDERFPPIDRDEFYKHAFARTLGELQLDDAMKMGYVYKSLGASILILRQGMRRLNANKLHALFEELITNLILEGGDADTNATVAGSLLGTLISYEHLPSKWKDGMMHARWLLQKCDALGFVARIETLPEAYNGRDDPDTELEGGKPRLTPFELLQREQDFSGRWLKAMEGRIKETKKNQPSSWLCRFLFGK</sequence>
<dbReference type="PANTHER" id="PTHR16222">
    <property type="entry name" value="ADP-RIBOSYLGLYCOHYDROLASE"/>
    <property type="match status" value="1"/>
</dbReference>
<evidence type="ECO:0000313" key="1">
    <source>
        <dbReference type="EMBL" id="KAL2810548.1"/>
    </source>
</evidence>
<proteinExistence type="predicted"/>
<keyword evidence="2" id="KW-1185">Reference proteome</keyword>
<dbReference type="EMBL" id="JBFXLT010000070">
    <property type="protein sequence ID" value="KAL2810548.1"/>
    <property type="molecule type" value="Genomic_DNA"/>
</dbReference>
<dbReference type="InterPro" id="IPR050792">
    <property type="entry name" value="ADP-ribosylglycohydrolase"/>
</dbReference>
<dbReference type="InterPro" id="IPR036705">
    <property type="entry name" value="Ribosyl_crysJ1_sf"/>
</dbReference>
<gene>
    <name evidence="1" type="ORF">BJX63DRAFT_423011</name>
</gene>
<dbReference type="Pfam" id="PF03747">
    <property type="entry name" value="ADP_ribosyl_GH"/>
    <property type="match status" value="1"/>
</dbReference>